<name>A0ABM9NBI3_RICHE</name>
<keyword evidence="2" id="KW-1185">Reference proteome</keyword>
<sequence length="133" mass="15533">MFEFIETGLAIKKLYQYVKSEVVDQDFWAFSANDYLKLPEEDRNRKWYVLNPDKLNNKHSQDPSAFIVDEDEKDAMIRAVKFVNETTNSLPADSSFLERLLYTKNFIPPCFFSDKTVKNNDSSVVSIKLYGKK</sequence>
<gene>
    <name evidence="1" type="ORF">OB144RH_03835</name>
</gene>
<evidence type="ECO:0000313" key="2">
    <source>
        <dbReference type="Proteomes" id="UP001642485"/>
    </source>
</evidence>
<dbReference type="EMBL" id="OZ018776">
    <property type="protein sequence ID" value="CAK9120898.1"/>
    <property type="molecule type" value="Genomic_DNA"/>
</dbReference>
<protein>
    <submittedName>
        <fullName evidence="1">Uncharacterized protein</fullName>
    </submittedName>
</protein>
<proteinExistence type="predicted"/>
<dbReference type="RefSeq" id="WP_010423800.1">
    <property type="nucleotide sequence ID" value="NZ_OY974080.1"/>
</dbReference>
<dbReference type="Proteomes" id="UP001642485">
    <property type="component" value="Chromosome"/>
</dbReference>
<reference evidence="1 2" key="1">
    <citation type="submission" date="2024-02" db="EMBL/GenBank/DDBJ databases">
        <authorList>
            <person name="Nijsse B."/>
            <person name="Sprong H."/>
        </authorList>
    </citation>
    <scope>NUCLEOTIDE SEQUENCE [LARGE SCALE GENOMIC DNA]</scope>
    <source>
        <strain evidence="1">OB144</strain>
    </source>
</reference>
<accession>A0ABM9NBI3</accession>
<evidence type="ECO:0000313" key="1">
    <source>
        <dbReference type="EMBL" id="CAK9120898.1"/>
    </source>
</evidence>
<organism evidence="1 2">
    <name type="scientific">Rickettsia helvetica</name>
    <dbReference type="NCBI Taxonomy" id="35789"/>
    <lineage>
        <taxon>Bacteria</taxon>
        <taxon>Pseudomonadati</taxon>
        <taxon>Pseudomonadota</taxon>
        <taxon>Alphaproteobacteria</taxon>
        <taxon>Rickettsiales</taxon>
        <taxon>Rickettsiaceae</taxon>
        <taxon>Rickettsieae</taxon>
        <taxon>Rickettsia</taxon>
        <taxon>spotted fever group</taxon>
    </lineage>
</organism>